<evidence type="ECO:0000256" key="1">
    <source>
        <dbReference type="SAM" id="MobiDB-lite"/>
    </source>
</evidence>
<dbReference type="Proteomes" id="UP001595882">
    <property type="component" value="Unassembled WGS sequence"/>
</dbReference>
<proteinExistence type="predicted"/>
<keyword evidence="3" id="KW-1185">Reference proteome</keyword>
<gene>
    <name evidence="2" type="ORF">ACFOY7_16130</name>
</gene>
<reference evidence="3" key="1">
    <citation type="journal article" date="2019" name="Int. J. Syst. Evol. Microbiol.">
        <title>The Global Catalogue of Microorganisms (GCM) 10K type strain sequencing project: providing services to taxonomists for standard genome sequencing and annotation.</title>
        <authorList>
            <consortium name="The Broad Institute Genomics Platform"/>
            <consortium name="The Broad Institute Genome Sequencing Center for Infectious Disease"/>
            <person name="Wu L."/>
            <person name="Ma J."/>
        </authorList>
    </citation>
    <scope>NUCLEOTIDE SEQUENCE [LARGE SCALE GENOMIC DNA]</scope>
    <source>
        <strain evidence="3">CCUG 37865</strain>
    </source>
</reference>
<sequence length="684" mass="77563">MNMHTISNKSPVTKSSNSASNMNLRSGQMIAGKVIEIFPNQKARIQIGGMQVVAQLETALSAKQGYIFQVVSTANTLHLKKVSDVSLESSQSLEKMLQQLGVSLTKSTEDLFSQLISKNIPFTKDDAQMLTQFLDKYGGNSSNRDILMSMMEKKLPLTDQVFRALQGMQQSGVGKEMNTLLKQLNSLVGQQSNGNTSQLTNMILDKLNQFLGTSPVNSSPLLTKKNSEVLFQLLQRTGQVNSDAPLEKFQTLVGQMTGNKTEFTQYFSNTNNHNPLPLNKLEELRPVIAKILPMLTAGDAKILQNSLLNSQMLMDNNQSVSNILLKTSWESSSFLTPIDKAMMQQFTKEVLQTHIQDNMRSLLQAQLPFNHNDVKRFNLIVRRLGDGNQPANMIQDLKNMFTSSDLLPKLTTVISKHEIEVIQRWIQNSASSVTQNQQVAELLQKVNLQQLSQQEANVVREFMLKTDQMMSFDSRSVKDHFVTLVKQFIHTSGIQDEVQLVKQSEEQENFSLKQLLIQGTQQNTDIAGDKMMRLINTLTGTQLQMLNQDQSLSQINLHFPGDKFGLIEDIRIQFEGKKKEDSKEIDPDYCRVLFHLNLNNLGETMIAMSIQKRVVHLSVYNDHEEIKPVLSLFKPLLKEKLVNLNYQLTTVTWKSFQGMNEENPETRENNPYVQRRVEGIDYRV</sequence>
<feature type="region of interest" description="Disordered" evidence="1">
    <location>
        <begin position="1"/>
        <end position="21"/>
    </location>
</feature>
<dbReference type="RefSeq" id="WP_390253405.1">
    <property type="nucleotide sequence ID" value="NZ_JBHSDT010000008.1"/>
</dbReference>
<comment type="caution">
    <text evidence="2">The sequence shown here is derived from an EMBL/GenBank/DDBJ whole genome shotgun (WGS) entry which is preliminary data.</text>
</comment>
<evidence type="ECO:0008006" key="4">
    <source>
        <dbReference type="Google" id="ProtNLM"/>
    </source>
</evidence>
<evidence type="ECO:0000313" key="2">
    <source>
        <dbReference type="EMBL" id="MFC4404596.1"/>
    </source>
</evidence>
<dbReference type="EMBL" id="JBHSDT010000008">
    <property type="protein sequence ID" value="MFC4404596.1"/>
    <property type="molecule type" value="Genomic_DNA"/>
</dbReference>
<accession>A0ABV8X142</accession>
<organism evidence="2 3">
    <name type="scientific">Gracilibacillus xinjiangensis</name>
    <dbReference type="NCBI Taxonomy" id="1193282"/>
    <lineage>
        <taxon>Bacteria</taxon>
        <taxon>Bacillati</taxon>
        <taxon>Bacillota</taxon>
        <taxon>Bacilli</taxon>
        <taxon>Bacillales</taxon>
        <taxon>Bacillaceae</taxon>
        <taxon>Gracilibacillus</taxon>
    </lineage>
</organism>
<evidence type="ECO:0000313" key="3">
    <source>
        <dbReference type="Proteomes" id="UP001595882"/>
    </source>
</evidence>
<name>A0ABV8X142_9BACI</name>
<protein>
    <recommendedName>
        <fullName evidence="4">Flagellar hook-length control protein-like C-terminal domain-containing protein</fullName>
    </recommendedName>
</protein>